<comment type="caution">
    <text evidence="1">The sequence shown here is derived from an EMBL/GenBank/DDBJ whole genome shotgun (WGS) entry which is preliminary data.</text>
</comment>
<dbReference type="EMBL" id="JAUJFL010000001">
    <property type="protein sequence ID" value="KAK2614830.1"/>
    <property type="molecule type" value="Genomic_DNA"/>
</dbReference>
<proteinExistence type="predicted"/>
<evidence type="ECO:0000313" key="1">
    <source>
        <dbReference type="EMBL" id="KAK2614830.1"/>
    </source>
</evidence>
<dbReference type="AlphaFoldDB" id="A0AAD9SR16"/>
<gene>
    <name evidence="1" type="ORF">N8I77_001628</name>
</gene>
<keyword evidence="2" id="KW-1185">Reference proteome</keyword>
<sequence>MLDEADLQTIVGGLRAASRLSRLCGFLWVCACVVVVGQGLTQALSEPKARQVSGGRESSQAVVRRFLSDVDRSVVSSRVGGRRVSKAVFCPLWRRLPSKAR</sequence>
<evidence type="ECO:0000313" key="2">
    <source>
        <dbReference type="Proteomes" id="UP001265746"/>
    </source>
</evidence>
<organism evidence="1 2">
    <name type="scientific">Phomopsis amygdali</name>
    <name type="common">Fusicoccum amygdali</name>
    <dbReference type="NCBI Taxonomy" id="1214568"/>
    <lineage>
        <taxon>Eukaryota</taxon>
        <taxon>Fungi</taxon>
        <taxon>Dikarya</taxon>
        <taxon>Ascomycota</taxon>
        <taxon>Pezizomycotina</taxon>
        <taxon>Sordariomycetes</taxon>
        <taxon>Sordariomycetidae</taxon>
        <taxon>Diaporthales</taxon>
        <taxon>Diaporthaceae</taxon>
        <taxon>Diaporthe</taxon>
    </lineage>
</organism>
<name>A0AAD9SR16_PHOAM</name>
<accession>A0AAD9SR16</accession>
<reference evidence="1" key="1">
    <citation type="submission" date="2023-06" db="EMBL/GenBank/DDBJ databases">
        <authorList>
            <person name="Noh H."/>
        </authorList>
    </citation>
    <scope>NUCLEOTIDE SEQUENCE</scope>
    <source>
        <strain evidence="1">DUCC20226</strain>
    </source>
</reference>
<dbReference type="Proteomes" id="UP001265746">
    <property type="component" value="Unassembled WGS sequence"/>
</dbReference>
<protein>
    <submittedName>
        <fullName evidence="1">Uncharacterized protein</fullName>
    </submittedName>
</protein>